<dbReference type="PIRSF" id="PIRSF010256">
    <property type="entry name" value="CoxE_vWa"/>
    <property type="match status" value="1"/>
</dbReference>
<dbReference type="InterPro" id="IPR011195">
    <property type="entry name" value="UCP010256"/>
</dbReference>
<organism evidence="2">
    <name type="scientific">freshwater metagenome</name>
    <dbReference type="NCBI Taxonomy" id="449393"/>
    <lineage>
        <taxon>unclassified sequences</taxon>
        <taxon>metagenomes</taxon>
        <taxon>ecological metagenomes</taxon>
    </lineage>
</organism>
<feature type="region of interest" description="Disordered" evidence="1">
    <location>
        <begin position="94"/>
        <end position="115"/>
    </location>
</feature>
<sequence length="376" mass="43011">MPLTEGFDELFVEFAQELRLHGMLIGSDDVITFCNAVSVLDPTDVMDVYWGGRTSLVRRKENIPVYNEIFQRFFFDNWEEEASEAKKKFRAQVSTTSTIEIPENERTEPGDSNDDTKMGFMAASHEIFRNKAFNECTPQELAALRKMMSNIRLNPPIRRTRRLVSTNKGKKLNMRKIVRENMRAMGENREIFYTKKKEKLRPIVFILDISGSMADYSRNLLQLAYSARSANQKVEVFCFGTRLTRVTRSLSRRNPDQAMELAGTEAMDWEGGTRIGDAINTFLKKWGRGRVGRGSIVVICSDGLDRGDPETLAKSMESLSRIAHRVVWMNPHRGDADRYVPTSMGMIIAEPFIDEVVSGHNLKSLEEFSRKLVTIR</sequence>
<protein>
    <submittedName>
        <fullName evidence="2">Unannotated protein</fullName>
    </submittedName>
</protein>
<accession>A0A6J6MWK3</accession>
<evidence type="ECO:0000256" key="1">
    <source>
        <dbReference type="SAM" id="MobiDB-lite"/>
    </source>
</evidence>
<dbReference type="InterPro" id="IPR008912">
    <property type="entry name" value="Uncharacterised_CoxE"/>
</dbReference>
<dbReference type="CDD" id="cd00198">
    <property type="entry name" value="vWFA"/>
    <property type="match status" value="1"/>
</dbReference>
<dbReference type="AlphaFoldDB" id="A0A6J6MWK3"/>
<dbReference type="PANTHER" id="PTHR39338:SF6">
    <property type="entry name" value="BLL5662 PROTEIN"/>
    <property type="match status" value="1"/>
</dbReference>
<dbReference type="InterPro" id="IPR036465">
    <property type="entry name" value="vWFA_dom_sf"/>
</dbReference>
<dbReference type="Pfam" id="PF05762">
    <property type="entry name" value="VWA_CoxE"/>
    <property type="match status" value="1"/>
</dbReference>
<dbReference type="EMBL" id="CAEZXJ010000003">
    <property type="protein sequence ID" value="CAB4678212.1"/>
    <property type="molecule type" value="Genomic_DNA"/>
</dbReference>
<reference evidence="2" key="1">
    <citation type="submission" date="2020-05" db="EMBL/GenBank/DDBJ databases">
        <authorList>
            <person name="Chiriac C."/>
            <person name="Salcher M."/>
            <person name="Ghai R."/>
            <person name="Kavagutti S V."/>
        </authorList>
    </citation>
    <scope>NUCLEOTIDE SEQUENCE</scope>
</reference>
<feature type="compositionally biased region" description="Basic and acidic residues" evidence="1">
    <location>
        <begin position="103"/>
        <end position="115"/>
    </location>
</feature>
<gene>
    <name evidence="2" type="ORF">UFOPK2372_00059</name>
</gene>
<name>A0A6J6MWK3_9ZZZZ</name>
<dbReference type="SUPFAM" id="SSF53300">
    <property type="entry name" value="vWA-like"/>
    <property type="match status" value="1"/>
</dbReference>
<proteinExistence type="predicted"/>
<evidence type="ECO:0000313" key="2">
    <source>
        <dbReference type="EMBL" id="CAB4678212.1"/>
    </source>
</evidence>
<dbReference type="PANTHER" id="PTHR39338">
    <property type="entry name" value="BLL5662 PROTEIN-RELATED"/>
    <property type="match status" value="1"/>
</dbReference>
<dbReference type="Gene3D" id="3.40.50.410">
    <property type="entry name" value="von Willebrand factor, type A domain"/>
    <property type="match status" value="1"/>
</dbReference>